<evidence type="ECO:0000256" key="1">
    <source>
        <dbReference type="SAM" id="MobiDB-lite"/>
    </source>
</evidence>
<feature type="compositionally biased region" description="Polar residues" evidence="1">
    <location>
        <begin position="200"/>
        <end position="223"/>
    </location>
</feature>
<dbReference type="RefSeq" id="XP_028478662.1">
    <property type="nucleotide sequence ID" value="XM_028619690.1"/>
</dbReference>
<feature type="compositionally biased region" description="Basic residues" evidence="1">
    <location>
        <begin position="727"/>
        <end position="738"/>
    </location>
</feature>
<dbReference type="GO" id="GO:0042149">
    <property type="term" value="P:cellular response to glucose starvation"/>
    <property type="evidence" value="ECO:0007669"/>
    <property type="project" value="TreeGrafter"/>
</dbReference>
<dbReference type="PANTHER" id="PTHR28051:SF1">
    <property type="entry name" value="PROTEIN MTL1-RELATED"/>
    <property type="match status" value="1"/>
</dbReference>
<evidence type="ECO:0000313" key="4">
    <source>
        <dbReference type="Proteomes" id="UP000279236"/>
    </source>
</evidence>
<feature type="compositionally biased region" description="Low complexity" evidence="1">
    <location>
        <begin position="514"/>
        <end position="542"/>
    </location>
</feature>
<name>A0A427Y479_9TREE</name>
<dbReference type="GO" id="GO:0007039">
    <property type="term" value="P:protein catabolic process in the vacuole"/>
    <property type="evidence" value="ECO:0007669"/>
    <property type="project" value="TreeGrafter"/>
</dbReference>
<dbReference type="Pfam" id="PF08550">
    <property type="entry name" value="GATA_AreA"/>
    <property type="match status" value="1"/>
</dbReference>
<feature type="compositionally biased region" description="Polar residues" evidence="1">
    <location>
        <begin position="588"/>
        <end position="599"/>
    </location>
</feature>
<dbReference type="EMBL" id="RSCE01000002">
    <property type="protein sequence ID" value="RSH85877.1"/>
    <property type="molecule type" value="Genomic_DNA"/>
</dbReference>
<reference evidence="3 4" key="1">
    <citation type="submission" date="2018-11" db="EMBL/GenBank/DDBJ databases">
        <title>Genome sequence of Apiotrichum porosum DSM 27194.</title>
        <authorList>
            <person name="Aliyu H."/>
            <person name="Gorte O."/>
            <person name="Ochsenreither K."/>
        </authorList>
    </citation>
    <scope>NUCLEOTIDE SEQUENCE [LARGE SCALE GENOMIC DNA]</scope>
    <source>
        <strain evidence="3 4">DSM 27194</strain>
    </source>
</reference>
<evidence type="ECO:0000259" key="2">
    <source>
        <dbReference type="Pfam" id="PF08550"/>
    </source>
</evidence>
<sequence>MAQVIPSITSLPVDSGAAPSVEDIQDRLPSICVDYLSHNWTEEDVWASWRNMTRHKHEIANGVRLENASWRTWNKQRNKLRTISPETLNWLKDSDVTWLYGPLHTAKVEPVRPLRISTAQERLGIDGVPSSGKPGILKHRTLTELLAMPGQSSPVLEAERPEDGDDVILADVSTRAQIPHTKSDTHLARSNSMPVRRRSPSASLRRNANQSQERSPDSVNTISNKRHISFNTFVEQVIALDEPVIHRTSEDSDSSDDVLEMRLSRYSSHGSHNSRTSSMMSRTSSSSTIAKIPPGMLKTAGNYANNPTLPKLVYMPMGEYRTPPIEQPPAVTSPFQLASPVTVNSAGRRWSAVSQDDDFNNGFDYFGGPDLTGASPVAVPSPQTSTFARAPAVNPPPAQPKWRQAQTGDVSTGVGVGNSPSSSSSSSSLNAVVSPQPGRSILKVRAANNNPAPEPVSPPAVFNYNPSVATGIGGMFGGYEGAAQAGLAIGSPPTDDREERGRSSSSSEERGRSTSRGYGSSQVFRSASRNSSSSSVGSVSRSPVDTGVTVVKARVQSQPQLDKVQEGTPWAPAPTGGEPMDVDYSPERSLTPTPHSSPQIVFRPLKDTSPASLPHTSSRHALIKSVAGAPQQQQQQPPVTASPTDLASAVAQGQFVAPSATAVAPADVDADGDVTPAESSESPQPADDEDGSTLIGRATNIANTAKDLLGALWYGAQDDAARPRQPTPRRHQRGASLG</sequence>
<protein>
    <recommendedName>
        <fullName evidence="2">Nitrogen regulatory protein areA GATA-like domain-containing protein</fullName>
    </recommendedName>
</protein>
<dbReference type="PANTHER" id="PTHR28051">
    <property type="entry name" value="PROTEIN MTL1-RELATED"/>
    <property type="match status" value="1"/>
</dbReference>
<feature type="region of interest" description="Disordered" evidence="1">
    <location>
        <begin position="379"/>
        <end position="434"/>
    </location>
</feature>
<feature type="region of interest" description="Disordered" evidence="1">
    <location>
        <begin position="174"/>
        <end position="223"/>
    </location>
</feature>
<dbReference type="OrthoDB" id="5563539at2759"/>
<evidence type="ECO:0000313" key="3">
    <source>
        <dbReference type="EMBL" id="RSH85877.1"/>
    </source>
</evidence>
<dbReference type="GeneID" id="39588604"/>
<feature type="compositionally biased region" description="Low complexity" evidence="1">
    <location>
        <begin position="656"/>
        <end position="677"/>
    </location>
</feature>
<dbReference type="AlphaFoldDB" id="A0A427Y479"/>
<feature type="region of interest" description="Disordered" evidence="1">
    <location>
        <begin position="718"/>
        <end position="738"/>
    </location>
</feature>
<proteinExistence type="predicted"/>
<gene>
    <name evidence="3" type="ORF">EHS24_004061</name>
</gene>
<dbReference type="InterPro" id="IPR013860">
    <property type="entry name" value="AreA_GATA"/>
</dbReference>
<dbReference type="GO" id="GO:0005773">
    <property type="term" value="C:vacuole"/>
    <property type="evidence" value="ECO:0007669"/>
    <property type="project" value="GOC"/>
</dbReference>
<feature type="domain" description="Nitrogen regulatory protein areA GATA-like" evidence="2">
    <location>
        <begin position="48"/>
        <end position="75"/>
    </location>
</feature>
<feature type="compositionally biased region" description="Low complexity" evidence="1">
    <location>
        <begin position="267"/>
        <end position="288"/>
    </location>
</feature>
<dbReference type="InterPro" id="IPR052292">
    <property type="entry name" value="Glucose_repression_reg"/>
</dbReference>
<keyword evidence="4" id="KW-1185">Reference proteome</keyword>
<feature type="region of interest" description="Disordered" evidence="1">
    <location>
        <begin position="486"/>
        <end position="698"/>
    </location>
</feature>
<dbReference type="Proteomes" id="UP000279236">
    <property type="component" value="Unassembled WGS sequence"/>
</dbReference>
<feature type="region of interest" description="Disordered" evidence="1">
    <location>
        <begin position="266"/>
        <end position="289"/>
    </location>
</feature>
<organism evidence="3 4">
    <name type="scientific">Apiotrichum porosum</name>
    <dbReference type="NCBI Taxonomy" id="105984"/>
    <lineage>
        <taxon>Eukaryota</taxon>
        <taxon>Fungi</taxon>
        <taxon>Dikarya</taxon>
        <taxon>Basidiomycota</taxon>
        <taxon>Agaricomycotina</taxon>
        <taxon>Tremellomycetes</taxon>
        <taxon>Trichosporonales</taxon>
        <taxon>Trichosporonaceae</taxon>
        <taxon>Apiotrichum</taxon>
    </lineage>
</organism>
<dbReference type="STRING" id="105984.A0A427Y479"/>
<comment type="caution">
    <text evidence="3">The sequence shown here is derived from an EMBL/GenBank/DDBJ whole genome shotgun (WGS) entry which is preliminary data.</text>
</comment>
<feature type="compositionally biased region" description="Basic and acidic residues" evidence="1">
    <location>
        <begin position="494"/>
        <end position="512"/>
    </location>
</feature>
<feature type="compositionally biased region" description="Low complexity" evidence="1">
    <location>
        <begin position="410"/>
        <end position="434"/>
    </location>
</feature>
<accession>A0A427Y479</accession>